<organism evidence="2 3">
    <name type="scientific">Hanseniaspora valbyensis NRRL Y-1626</name>
    <dbReference type="NCBI Taxonomy" id="766949"/>
    <lineage>
        <taxon>Eukaryota</taxon>
        <taxon>Fungi</taxon>
        <taxon>Dikarya</taxon>
        <taxon>Ascomycota</taxon>
        <taxon>Saccharomycotina</taxon>
        <taxon>Saccharomycetes</taxon>
        <taxon>Saccharomycodales</taxon>
        <taxon>Saccharomycodaceae</taxon>
        <taxon>Hanseniaspora</taxon>
    </lineage>
</organism>
<accession>A0A1B7TEE0</accession>
<protein>
    <submittedName>
        <fullName evidence="2">Uncharacterized protein</fullName>
    </submittedName>
</protein>
<gene>
    <name evidence="2" type="ORF">HANVADRAFT_1961</name>
</gene>
<evidence type="ECO:0000256" key="1">
    <source>
        <dbReference type="SAM" id="MobiDB-lite"/>
    </source>
</evidence>
<reference evidence="3" key="1">
    <citation type="journal article" date="2016" name="Proc. Natl. Acad. Sci. U.S.A.">
        <title>Comparative genomics of biotechnologically important yeasts.</title>
        <authorList>
            <person name="Riley R."/>
            <person name="Haridas S."/>
            <person name="Wolfe K.H."/>
            <person name="Lopes M.R."/>
            <person name="Hittinger C.T."/>
            <person name="Goeker M."/>
            <person name="Salamov A.A."/>
            <person name="Wisecaver J.H."/>
            <person name="Long T.M."/>
            <person name="Calvey C.H."/>
            <person name="Aerts A.L."/>
            <person name="Barry K.W."/>
            <person name="Choi C."/>
            <person name="Clum A."/>
            <person name="Coughlan A.Y."/>
            <person name="Deshpande S."/>
            <person name="Douglass A.P."/>
            <person name="Hanson S.J."/>
            <person name="Klenk H.-P."/>
            <person name="LaButti K.M."/>
            <person name="Lapidus A."/>
            <person name="Lindquist E.A."/>
            <person name="Lipzen A.M."/>
            <person name="Meier-Kolthoff J.P."/>
            <person name="Ohm R.A."/>
            <person name="Otillar R.P."/>
            <person name="Pangilinan J.L."/>
            <person name="Peng Y."/>
            <person name="Rokas A."/>
            <person name="Rosa C.A."/>
            <person name="Scheuner C."/>
            <person name="Sibirny A.A."/>
            <person name="Slot J.C."/>
            <person name="Stielow J.B."/>
            <person name="Sun H."/>
            <person name="Kurtzman C.P."/>
            <person name="Blackwell M."/>
            <person name="Grigoriev I.V."/>
            <person name="Jeffries T.W."/>
        </authorList>
    </citation>
    <scope>NUCLEOTIDE SEQUENCE [LARGE SCALE GENOMIC DNA]</scope>
    <source>
        <strain evidence="3">NRRL Y-1626</strain>
    </source>
</reference>
<evidence type="ECO:0000313" key="2">
    <source>
        <dbReference type="EMBL" id="OBA27129.1"/>
    </source>
</evidence>
<dbReference type="Proteomes" id="UP000092321">
    <property type="component" value="Unassembled WGS sequence"/>
</dbReference>
<keyword evidence="3" id="KW-1185">Reference proteome</keyword>
<dbReference type="EMBL" id="LXPE01000010">
    <property type="protein sequence ID" value="OBA27129.1"/>
    <property type="molecule type" value="Genomic_DNA"/>
</dbReference>
<feature type="region of interest" description="Disordered" evidence="1">
    <location>
        <begin position="174"/>
        <end position="209"/>
    </location>
</feature>
<feature type="region of interest" description="Disordered" evidence="1">
    <location>
        <begin position="137"/>
        <end position="161"/>
    </location>
</feature>
<feature type="compositionally biased region" description="Polar residues" evidence="1">
    <location>
        <begin position="149"/>
        <end position="161"/>
    </location>
</feature>
<feature type="non-terminal residue" evidence="2">
    <location>
        <position position="307"/>
    </location>
</feature>
<comment type="caution">
    <text evidence="2">The sequence shown here is derived from an EMBL/GenBank/DDBJ whole genome shotgun (WGS) entry which is preliminary data.</text>
</comment>
<proteinExistence type="predicted"/>
<evidence type="ECO:0000313" key="3">
    <source>
        <dbReference type="Proteomes" id="UP000092321"/>
    </source>
</evidence>
<name>A0A1B7TEE0_9ASCO</name>
<dbReference type="AlphaFoldDB" id="A0A1B7TEE0"/>
<feature type="compositionally biased region" description="Polar residues" evidence="1">
    <location>
        <begin position="178"/>
        <end position="209"/>
    </location>
</feature>
<sequence>MSDNNDWFSDFNTNLSNNIFGDENGKVYNYSKNSRRLACYLAETNNITSRTLIDFNEIQQKNDKEFKEVSFILDNASSTNPTLTLPATLLELKNNTKNNDNKNVDENLNDIYNLPSIQPNISDKAIIREKEIVKTTTPPKNKVDDMISKKTTPLNANRSTSINSKEELLTLSLRKDSLQNNRSNSLKSAQKSNVDISSADHTSNGNNVNNKILLPKSTLIRKTSLSGLESTSGGQIFKSKSNRTSQYFKPLPARSINDNHNTNRPHLYTMKEETKSKSYLLETLESKNILPKKSFAEANKAHERISN</sequence>